<dbReference type="InterPro" id="IPR001138">
    <property type="entry name" value="Zn2Cys6_DnaBD"/>
</dbReference>
<dbReference type="SMART" id="SM00906">
    <property type="entry name" value="Fungal_trans"/>
    <property type="match status" value="1"/>
</dbReference>
<dbReference type="Gene3D" id="4.10.240.10">
    <property type="entry name" value="Zn(2)-C6 fungal-type DNA-binding domain"/>
    <property type="match status" value="1"/>
</dbReference>
<keyword evidence="2" id="KW-0479">Metal-binding</keyword>
<dbReference type="InterPro" id="IPR007219">
    <property type="entry name" value="XnlR_reg_dom"/>
</dbReference>
<evidence type="ECO:0000256" key="4">
    <source>
        <dbReference type="ARBA" id="ARBA00023163"/>
    </source>
</evidence>
<keyword evidence="9" id="KW-1185">Reference proteome</keyword>
<proteinExistence type="predicted"/>
<dbReference type="Pfam" id="PF00172">
    <property type="entry name" value="Zn_clus"/>
    <property type="match status" value="1"/>
</dbReference>
<organism evidence="8 9">
    <name type="scientific">Bionectria ochroleuca</name>
    <name type="common">Gliocladium roseum</name>
    <dbReference type="NCBI Taxonomy" id="29856"/>
    <lineage>
        <taxon>Eukaryota</taxon>
        <taxon>Fungi</taxon>
        <taxon>Dikarya</taxon>
        <taxon>Ascomycota</taxon>
        <taxon>Pezizomycotina</taxon>
        <taxon>Sordariomycetes</taxon>
        <taxon>Hypocreomycetidae</taxon>
        <taxon>Hypocreales</taxon>
        <taxon>Bionectriaceae</taxon>
        <taxon>Clonostachys</taxon>
    </lineage>
</organism>
<accession>A0ABY6TX71</accession>
<evidence type="ECO:0000313" key="9">
    <source>
        <dbReference type="Proteomes" id="UP000766486"/>
    </source>
</evidence>
<dbReference type="PROSITE" id="PS50048">
    <property type="entry name" value="ZN2_CY6_FUNGAL_2"/>
    <property type="match status" value="1"/>
</dbReference>
<reference evidence="8 9" key="1">
    <citation type="submission" date="2019-06" db="EMBL/GenBank/DDBJ databases">
        <authorList>
            <person name="Broberg M."/>
        </authorList>
    </citation>
    <scope>NUCLEOTIDE SEQUENCE [LARGE SCALE GENOMIC DNA]</scope>
</reference>
<feature type="domain" description="Zn(2)-C6 fungal-type" evidence="7">
    <location>
        <begin position="74"/>
        <end position="103"/>
    </location>
</feature>
<dbReference type="SUPFAM" id="SSF57701">
    <property type="entry name" value="Zn2/Cys6 DNA-binding domain"/>
    <property type="match status" value="1"/>
</dbReference>
<dbReference type="InterPro" id="IPR050815">
    <property type="entry name" value="TF_fung"/>
</dbReference>
<protein>
    <recommendedName>
        <fullName evidence="7">Zn(2)-C6 fungal-type domain-containing protein</fullName>
    </recommendedName>
</protein>
<feature type="compositionally biased region" description="Polar residues" evidence="6">
    <location>
        <begin position="38"/>
        <end position="54"/>
    </location>
</feature>
<dbReference type="PROSITE" id="PS00463">
    <property type="entry name" value="ZN2_CY6_FUNGAL_1"/>
    <property type="match status" value="1"/>
</dbReference>
<evidence type="ECO:0000256" key="1">
    <source>
        <dbReference type="ARBA" id="ARBA00004123"/>
    </source>
</evidence>
<dbReference type="Proteomes" id="UP000766486">
    <property type="component" value="Unassembled WGS sequence"/>
</dbReference>
<dbReference type="PANTHER" id="PTHR47338:SF20">
    <property type="entry name" value="ZN(II)2CYS6 TRANSCRIPTION FACTOR (EUROFUNG)"/>
    <property type="match status" value="1"/>
</dbReference>
<feature type="region of interest" description="Disordered" evidence="6">
    <location>
        <begin position="38"/>
        <end position="61"/>
    </location>
</feature>
<name>A0ABY6TX71_BIOOC</name>
<keyword evidence="5" id="KW-0539">Nucleus</keyword>
<dbReference type="EMBL" id="CABFNS010000701">
    <property type="protein sequence ID" value="VUC23275.1"/>
    <property type="molecule type" value="Genomic_DNA"/>
</dbReference>
<evidence type="ECO:0000259" key="7">
    <source>
        <dbReference type="PROSITE" id="PS50048"/>
    </source>
</evidence>
<feature type="region of interest" description="Disordered" evidence="6">
    <location>
        <begin position="1"/>
        <end position="23"/>
    </location>
</feature>
<dbReference type="Pfam" id="PF04082">
    <property type="entry name" value="Fungal_trans"/>
    <property type="match status" value="1"/>
</dbReference>
<evidence type="ECO:0000256" key="2">
    <source>
        <dbReference type="ARBA" id="ARBA00022723"/>
    </source>
</evidence>
<evidence type="ECO:0000256" key="5">
    <source>
        <dbReference type="ARBA" id="ARBA00023242"/>
    </source>
</evidence>
<dbReference type="SMART" id="SM00066">
    <property type="entry name" value="GAL4"/>
    <property type="match status" value="1"/>
</dbReference>
<evidence type="ECO:0000256" key="6">
    <source>
        <dbReference type="SAM" id="MobiDB-lite"/>
    </source>
</evidence>
<dbReference type="CDD" id="cd00067">
    <property type="entry name" value="GAL4"/>
    <property type="match status" value="1"/>
</dbReference>
<comment type="subcellular location">
    <subcellularLocation>
        <location evidence="1">Nucleus</location>
    </subcellularLocation>
</comment>
<evidence type="ECO:0000256" key="3">
    <source>
        <dbReference type="ARBA" id="ARBA00023015"/>
    </source>
</evidence>
<keyword evidence="3" id="KW-0805">Transcription regulation</keyword>
<evidence type="ECO:0000313" key="8">
    <source>
        <dbReference type="EMBL" id="VUC23275.1"/>
    </source>
</evidence>
<dbReference type="CDD" id="cd12148">
    <property type="entry name" value="fungal_TF_MHR"/>
    <property type="match status" value="1"/>
</dbReference>
<dbReference type="PANTHER" id="PTHR47338">
    <property type="entry name" value="ZN(II)2CYS6 TRANSCRIPTION FACTOR (EUROFUNG)-RELATED"/>
    <property type="match status" value="1"/>
</dbReference>
<gene>
    <name evidence="8" type="ORF">CLO192961_LOCUS110517</name>
</gene>
<dbReference type="InterPro" id="IPR036864">
    <property type="entry name" value="Zn2-C6_fun-type_DNA-bd_sf"/>
</dbReference>
<comment type="caution">
    <text evidence="8">The sequence shown here is derived from an EMBL/GenBank/DDBJ whole genome shotgun (WGS) entry which is preliminary data.</text>
</comment>
<keyword evidence="4" id="KW-0804">Transcription</keyword>
<sequence>MRPNKRARPGQKGTTPLASNDCIVVGDDATANDSYQTDYRQKDQQGSAHGSSGSVPDGLTNAVGLEETIPELRSCENCRRGKLKCSRSYPCSKCVQKGLDCVFGQDKRRGPKPGYVEEIHRRIDVLEQMVLGQSLLFRQRDGSIGSNPSDTTDFRAIVDNTRKRLLETQEGTGSLSGGYRETGAVQVLDQTSAQVGDTAFPVPSEIQLDKICDIYRAQIQPWIPILLPQLFYNTDQLPDDNQEPAIRPKGSQYKAVVAAAGPFLDQTAFDRKNTITSVRESVFSSLLGNASIETVHAAVILLFLLLGDGTIMDNWSLVTLLSQLALRAGLHLEVQHLSTQHHRYRKLIHMELDNSSWKARESTRRLFWVIFMLDHFASTLSGTQPGFESAKIRRQLPCNGEQWRSNEKVHTREFIQANVAVQMQITQDVNIGGLAYLIEATEIFSLASSFATQSKRTKMVQDDPQRFLKKFFNLDLTLANWKSRMPTHRLRADPKGYIDHNFTLAHVSHNCSGIMLYQSTRDFWKFGGIGQTHEYFHTSYVSLVKQAAKDVAQIGARFLLHRKYLLSPQFTFYQFLAARALLAYSAWFSEAVDGDFEILASSLSESSKRWSATESTIETDDAIGTPLQEDFAATLLSRLKMDEKNPASIDLTAAWTDLLAEMREIDHVTATTARAENTAMQSGSSDSLVSALRLDQGDTESRCDGEWAAHMSPTAYMPSTISGDVLDPGATGGASMPMLLSSFAGGALDNRVFSWKDYDDFLGAGPSTEQEQELTES</sequence>